<dbReference type="SUPFAM" id="SSF75445">
    <property type="entry name" value="D-ribose-5-phosphate isomerase (RpiA), lid domain"/>
    <property type="match status" value="1"/>
</dbReference>
<dbReference type="GO" id="GO:0006014">
    <property type="term" value="P:D-ribose metabolic process"/>
    <property type="evidence" value="ECO:0007669"/>
    <property type="project" value="TreeGrafter"/>
</dbReference>
<dbReference type="SUPFAM" id="SSF100950">
    <property type="entry name" value="NagB/RpiA/CoA transferase-like"/>
    <property type="match status" value="1"/>
</dbReference>
<dbReference type="NCBIfam" id="NF001924">
    <property type="entry name" value="PRK00702.1"/>
    <property type="match status" value="1"/>
</dbReference>
<evidence type="ECO:0000256" key="2">
    <source>
        <dbReference type="ARBA" id="ARBA00023235"/>
    </source>
</evidence>
<dbReference type="Gene3D" id="3.30.70.260">
    <property type="match status" value="1"/>
</dbReference>
<dbReference type="RefSeq" id="WP_056974507.1">
    <property type="nucleotide sequence ID" value="NZ_AYZL01000016.1"/>
</dbReference>
<evidence type="ECO:0000256" key="1">
    <source>
        <dbReference type="ARBA" id="ARBA00001713"/>
    </source>
</evidence>
<protein>
    <recommendedName>
        <fullName evidence="3">Ribose-5-phosphate isomerase A</fullName>
        <ecNumber evidence="3">5.3.1.6</ecNumber>
    </recommendedName>
    <alternativeName>
        <fullName evidence="3">Phosphoriboisomerase A</fullName>
        <shortName evidence="3">PRI</shortName>
    </alternativeName>
</protein>
<feature type="active site" description="Proton acceptor" evidence="3">
    <location>
        <position position="107"/>
    </location>
</feature>
<comment type="pathway">
    <text evidence="3">Carbohydrate degradation; pentose phosphate pathway; D-ribose 5-phosphate from D-ribulose 5-phosphate (non-oxidative stage): step 1/1.</text>
</comment>
<dbReference type="PATRIC" id="fig|1423744.4.peg.352"/>
<dbReference type="InterPro" id="IPR004788">
    <property type="entry name" value="Ribose5P_isomerase_type_A"/>
</dbReference>
<comment type="subunit">
    <text evidence="3">Homodimer.</text>
</comment>
<dbReference type="GO" id="GO:0005829">
    <property type="term" value="C:cytosol"/>
    <property type="evidence" value="ECO:0007669"/>
    <property type="project" value="TreeGrafter"/>
</dbReference>
<dbReference type="EC" id="5.3.1.6" evidence="3"/>
<dbReference type="CDD" id="cd01398">
    <property type="entry name" value="RPI_A"/>
    <property type="match status" value="1"/>
</dbReference>
<comment type="catalytic activity">
    <reaction evidence="1 3">
        <text>aldehydo-D-ribose 5-phosphate = D-ribulose 5-phosphate</text>
        <dbReference type="Rhea" id="RHEA:14657"/>
        <dbReference type="ChEBI" id="CHEBI:58121"/>
        <dbReference type="ChEBI" id="CHEBI:58273"/>
        <dbReference type="EC" id="5.3.1.6"/>
    </reaction>
</comment>
<reference evidence="4 5" key="1">
    <citation type="journal article" date="2015" name="Genome Announc.">
        <title>Expanding the biotechnology potential of lactobacilli through comparative genomics of 213 strains and associated genera.</title>
        <authorList>
            <person name="Sun Z."/>
            <person name="Harris H.M."/>
            <person name="McCann A."/>
            <person name="Guo C."/>
            <person name="Argimon S."/>
            <person name="Zhang W."/>
            <person name="Yang X."/>
            <person name="Jeffery I.B."/>
            <person name="Cooney J.C."/>
            <person name="Kagawa T.F."/>
            <person name="Liu W."/>
            <person name="Song Y."/>
            <person name="Salvetti E."/>
            <person name="Wrobel A."/>
            <person name="Rasinkangas P."/>
            <person name="Parkhill J."/>
            <person name="Rea M.C."/>
            <person name="O'Sullivan O."/>
            <person name="Ritari J."/>
            <person name="Douillard F.P."/>
            <person name="Paul Ross R."/>
            <person name="Yang R."/>
            <person name="Briner A.E."/>
            <person name="Felis G.E."/>
            <person name="de Vos W.M."/>
            <person name="Barrangou R."/>
            <person name="Klaenhammer T.R."/>
            <person name="Caufield P.W."/>
            <person name="Cui Y."/>
            <person name="Zhang H."/>
            <person name="O'Toole P.W."/>
        </authorList>
    </citation>
    <scope>NUCLEOTIDE SEQUENCE [LARGE SCALE GENOMIC DNA]</scope>
    <source>
        <strain evidence="4 5">DSM 23037</strain>
    </source>
</reference>
<dbReference type="GO" id="GO:0004751">
    <property type="term" value="F:ribose-5-phosphate isomerase activity"/>
    <property type="evidence" value="ECO:0007669"/>
    <property type="project" value="UniProtKB-UniRule"/>
</dbReference>
<dbReference type="Gene3D" id="3.40.50.1360">
    <property type="match status" value="1"/>
</dbReference>
<organism evidence="4 5">
    <name type="scientific">Holzapfeliella floricola DSM 23037 = JCM 16512</name>
    <dbReference type="NCBI Taxonomy" id="1423744"/>
    <lineage>
        <taxon>Bacteria</taxon>
        <taxon>Bacillati</taxon>
        <taxon>Bacillota</taxon>
        <taxon>Bacilli</taxon>
        <taxon>Lactobacillales</taxon>
        <taxon>Lactobacillaceae</taxon>
        <taxon>Holzapfeliella</taxon>
    </lineage>
</organism>
<feature type="binding site" evidence="3">
    <location>
        <position position="125"/>
    </location>
    <ligand>
        <name>substrate</name>
    </ligand>
</feature>
<feature type="binding site" evidence="3">
    <location>
        <begin position="85"/>
        <end position="88"/>
    </location>
    <ligand>
        <name>substrate</name>
    </ligand>
</feature>
<dbReference type="GO" id="GO:0009052">
    <property type="term" value="P:pentose-phosphate shunt, non-oxidative branch"/>
    <property type="evidence" value="ECO:0007669"/>
    <property type="project" value="UniProtKB-UniRule"/>
</dbReference>
<evidence type="ECO:0000313" key="4">
    <source>
        <dbReference type="EMBL" id="KRN04247.1"/>
    </source>
</evidence>
<dbReference type="InterPro" id="IPR020672">
    <property type="entry name" value="Ribose5P_isomerase_typA_subgr"/>
</dbReference>
<sequence>MDQNTLKKSAAEYACANFIHDNMKLGLGTGSTVTFLVDALGKRIKEENLNITTVSTSSRTKRQAESLGIKVVDLNDIDELDLTIDGADQISPDYQGIKGGGAAHTLEKIVATASKRNLWIVDESKIAEPFGSFPLPVEVLDKAQNQLMLKFEQKELNPQLRLNENGKPVRTHFGNLIVDLHLGQIQNPHELGAYLKSQVGVVEHGLFLDTVNTVIVGREEGRNCIDNIR</sequence>
<dbReference type="HAMAP" id="MF_00170">
    <property type="entry name" value="Rib_5P_isom_A"/>
    <property type="match status" value="1"/>
</dbReference>
<dbReference type="PANTHER" id="PTHR11934">
    <property type="entry name" value="RIBOSE-5-PHOSPHATE ISOMERASE"/>
    <property type="match status" value="1"/>
</dbReference>
<comment type="function">
    <text evidence="3">Catalyzes the reversible conversion of ribose-5-phosphate to ribulose 5-phosphate.</text>
</comment>
<name>A0A0R2DTJ0_9LACO</name>
<dbReference type="OrthoDB" id="5870696at2"/>
<dbReference type="STRING" id="1423744.FC86_GL000345"/>
<feature type="binding site" evidence="3">
    <location>
        <begin position="29"/>
        <end position="32"/>
    </location>
    <ligand>
        <name>substrate</name>
    </ligand>
</feature>
<dbReference type="FunFam" id="3.40.50.1360:FF:000001">
    <property type="entry name" value="Ribose-5-phosphate isomerase A"/>
    <property type="match status" value="1"/>
</dbReference>
<accession>A0A0R2DTJ0</accession>
<comment type="similarity">
    <text evidence="3">Belongs to the ribose 5-phosphate isomerase family.</text>
</comment>
<evidence type="ECO:0000256" key="3">
    <source>
        <dbReference type="HAMAP-Rule" id="MF_00170"/>
    </source>
</evidence>
<gene>
    <name evidence="3" type="primary">rpiA</name>
    <name evidence="4" type="ORF">FC86_GL000345</name>
</gene>
<dbReference type="Pfam" id="PF06026">
    <property type="entry name" value="Rib_5-P_isom_A"/>
    <property type="match status" value="1"/>
</dbReference>
<dbReference type="UniPathway" id="UPA00115">
    <property type="reaction ID" value="UER00412"/>
</dbReference>
<evidence type="ECO:0000313" key="5">
    <source>
        <dbReference type="Proteomes" id="UP000051378"/>
    </source>
</evidence>
<dbReference type="NCBIfam" id="TIGR00021">
    <property type="entry name" value="rpiA"/>
    <property type="match status" value="1"/>
</dbReference>
<dbReference type="EMBL" id="AYZL01000016">
    <property type="protein sequence ID" value="KRN04247.1"/>
    <property type="molecule type" value="Genomic_DNA"/>
</dbReference>
<keyword evidence="5" id="KW-1185">Reference proteome</keyword>
<dbReference type="Proteomes" id="UP000051378">
    <property type="component" value="Unassembled WGS sequence"/>
</dbReference>
<dbReference type="AlphaFoldDB" id="A0A0R2DTJ0"/>
<comment type="caution">
    <text evidence="4">The sequence shown here is derived from an EMBL/GenBank/DDBJ whole genome shotgun (WGS) entry which is preliminary data.</text>
</comment>
<keyword evidence="2 3" id="KW-0413">Isomerase</keyword>
<dbReference type="InterPro" id="IPR037171">
    <property type="entry name" value="NagB/RpiA_transferase-like"/>
</dbReference>
<proteinExistence type="inferred from homology"/>
<feature type="binding site" evidence="3">
    <location>
        <begin position="98"/>
        <end position="101"/>
    </location>
    <ligand>
        <name>substrate</name>
    </ligand>
</feature>
<dbReference type="PANTHER" id="PTHR11934:SF0">
    <property type="entry name" value="RIBOSE-5-PHOSPHATE ISOMERASE"/>
    <property type="match status" value="1"/>
</dbReference>